<keyword evidence="3" id="KW-0804">Transcription</keyword>
<evidence type="ECO:0000256" key="2">
    <source>
        <dbReference type="ARBA" id="ARBA00023125"/>
    </source>
</evidence>
<dbReference type="OrthoDB" id="8222629at2"/>
<reference evidence="7" key="1">
    <citation type="submission" date="2019-06" db="EMBL/GenBank/DDBJ databases">
        <title>Gordonia isolated from sludge of a wastewater treatment plant.</title>
        <authorList>
            <person name="Tamura T."/>
            <person name="Aoyama K."/>
            <person name="Kang Y."/>
            <person name="Saito S."/>
            <person name="Akiyama N."/>
            <person name="Yazawa K."/>
            <person name="Gonoi T."/>
            <person name="Mikami Y."/>
        </authorList>
    </citation>
    <scope>NUCLEOTIDE SEQUENCE [LARGE SCALE GENOMIC DNA]</scope>
    <source>
        <strain evidence="7">NBRC 107697</strain>
    </source>
</reference>
<dbReference type="Pfam" id="PF13305">
    <property type="entry name" value="TetR_C_33"/>
    <property type="match status" value="1"/>
</dbReference>
<dbReference type="GO" id="GO:0003700">
    <property type="term" value="F:DNA-binding transcription factor activity"/>
    <property type="evidence" value="ECO:0007669"/>
    <property type="project" value="TreeGrafter"/>
</dbReference>
<dbReference type="AlphaFoldDB" id="A0A7I9UWK9"/>
<sequence>MTRRARSPRGSGEQLRGEIIDAAAHLLEDRADAEAVSIRAVADRVGVSPPAIYLHFTDKEALLDAVCGRYFDQLDEAMAAAQAQHTHPLDRMLALGMTYVRFAVAHPAVYRFAFCPSGPEGTPVVDEALRTAAFGRLVDGVVGLVECGWYESDGVDELEAALELWVVAHGVSSLMITKPDLPWGSEFQVAESVMRAACLGRGVMPLVGDSASGADVERAVGVLRSHSRDDGKVKKG</sequence>
<dbReference type="InterPro" id="IPR009057">
    <property type="entry name" value="Homeodomain-like_sf"/>
</dbReference>
<keyword evidence="1" id="KW-0805">Transcription regulation</keyword>
<feature type="DNA-binding region" description="H-T-H motif" evidence="4">
    <location>
        <begin position="37"/>
        <end position="56"/>
    </location>
</feature>
<evidence type="ECO:0000259" key="5">
    <source>
        <dbReference type="PROSITE" id="PS50977"/>
    </source>
</evidence>
<evidence type="ECO:0000256" key="1">
    <source>
        <dbReference type="ARBA" id="ARBA00023015"/>
    </source>
</evidence>
<dbReference type="InterPro" id="IPR050109">
    <property type="entry name" value="HTH-type_TetR-like_transc_reg"/>
</dbReference>
<dbReference type="Pfam" id="PF00440">
    <property type="entry name" value="TetR_N"/>
    <property type="match status" value="1"/>
</dbReference>
<dbReference type="SUPFAM" id="SSF48498">
    <property type="entry name" value="Tetracyclin repressor-like, C-terminal domain"/>
    <property type="match status" value="1"/>
</dbReference>
<dbReference type="RefSeq" id="WP_161926525.1">
    <property type="nucleotide sequence ID" value="NZ_BJOU01000001.1"/>
</dbReference>
<dbReference type="Gene3D" id="1.10.357.10">
    <property type="entry name" value="Tetracycline Repressor, domain 2"/>
    <property type="match status" value="1"/>
</dbReference>
<dbReference type="GO" id="GO:0000976">
    <property type="term" value="F:transcription cis-regulatory region binding"/>
    <property type="evidence" value="ECO:0007669"/>
    <property type="project" value="TreeGrafter"/>
</dbReference>
<dbReference type="InterPro" id="IPR001647">
    <property type="entry name" value="HTH_TetR"/>
</dbReference>
<proteinExistence type="predicted"/>
<comment type="caution">
    <text evidence="6">The sequence shown here is derived from an EMBL/GenBank/DDBJ whole genome shotgun (WGS) entry which is preliminary data.</text>
</comment>
<dbReference type="SUPFAM" id="SSF46689">
    <property type="entry name" value="Homeodomain-like"/>
    <property type="match status" value="1"/>
</dbReference>
<evidence type="ECO:0000313" key="6">
    <source>
        <dbReference type="EMBL" id="GED97160.1"/>
    </source>
</evidence>
<dbReference type="EMBL" id="BJOU01000001">
    <property type="protein sequence ID" value="GED97160.1"/>
    <property type="molecule type" value="Genomic_DNA"/>
</dbReference>
<evidence type="ECO:0000313" key="7">
    <source>
        <dbReference type="Proteomes" id="UP000444980"/>
    </source>
</evidence>
<keyword evidence="7" id="KW-1185">Reference proteome</keyword>
<keyword evidence="2 4" id="KW-0238">DNA-binding</keyword>
<accession>A0A7I9UWK9</accession>
<protein>
    <submittedName>
        <fullName evidence="6">Putative transcriptional regulator, TetR family protein</fullName>
    </submittedName>
</protein>
<evidence type="ECO:0000256" key="3">
    <source>
        <dbReference type="ARBA" id="ARBA00023163"/>
    </source>
</evidence>
<dbReference type="PROSITE" id="PS50977">
    <property type="entry name" value="HTH_TETR_2"/>
    <property type="match status" value="1"/>
</dbReference>
<dbReference type="InterPro" id="IPR025996">
    <property type="entry name" value="MT1864/Rv1816-like_C"/>
</dbReference>
<feature type="domain" description="HTH tetR-type" evidence="5">
    <location>
        <begin position="13"/>
        <end position="74"/>
    </location>
</feature>
<name>A0A7I9UWK9_9ACTN</name>
<dbReference type="PANTHER" id="PTHR30055">
    <property type="entry name" value="HTH-TYPE TRANSCRIPTIONAL REGULATOR RUTR"/>
    <property type="match status" value="1"/>
</dbReference>
<gene>
    <name evidence="6" type="ORF">nbrc107697_11990</name>
</gene>
<evidence type="ECO:0000256" key="4">
    <source>
        <dbReference type="PROSITE-ProRule" id="PRU00335"/>
    </source>
</evidence>
<dbReference type="PANTHER" id="PTHR30055:SF209">
    <property type="entry name" value="POSSIBLE TRANSCRIPTIONAL REGULATORY PROTEIN (PROBABLY TETR-FAMILY)"/>
    <property type="match status" value="1"/>
</dbReference>
<dbReference type="InterPro" id="IPR036271">
    <property type="entry name" value="Tet_transcr_reg_TetR-rel_C_sf"/>
</dbReference>
<dbReference type="Proteomes" id="UP000444980">
    <property type="component" value="Unassembled WGS sequence"/>
</dbReference>
<organism evidence="6 7">
    <name type="scientific">Gordonia crocea</name>
    <dbReference type="NCBI Taxonomy" id="589162"/>
    <lineage>
        <taxon>Bacteria</taxon>
        <taxon>Bacillati</taxon>
        <taxon>Actinomycetota</taxon>
        <taxon>Actinomycetes</taxon>
        <taxon>Mycobacteriales</taxon>
        <taxon>Gordoniaceae</taxon>
        <taxon>Gordonia</taxon>
    </lineage>
</organism>